<keyword evidence="3" id="KW-1185">Reference proteome</keyword>
<sequence length="459" mass="50261">MEELTGGASSSSVTSVPSSSPSDSDMACGGLEQVYLTFCDPRGIGSSRSRNGKLASDATETQHRRANARARALRVGRGRRETSMRRRTRKRKRLTCTAAALEKARRSGIAGGRSAASGACHWPRLHPVSPPAMDGHGSAPSPAPALPHPSRSARTPVRSLVHQALPCFTLTPSGLRATSIRRPSARRDTLVERESGTAEQRTSPTRCYRMDIQWPSISPPLLGRFPFSLGSSEALIDTVTCTFRAPNEKLDPYESYGLSFSSLRLSVIRYDRQPAGECCMSNETESSFLSNLSWWTSSAGTGSDEVQRRPTEKLYSSCYTQCVATRVQLFGWTLDEIVYAPQQFEAPETVRRKKESRWVSGNRRFHQNAKFGLAPFTLSGDVGIQPSVCAPGTVDTELTDGRSTGESSSERIPGWSISSTLRSESTAQRSPRRQTQAISRVAQKVNFEMSLPGMEPQHV</sequence>
<feature type="compositionally biased region" description="Basic residues" evidence="1">
    <location>
        <begin position="64"/>
        <end position="77"/>
    </location>
</feature>
<organism evidence="2 3">
    <name type="scientific">Marchantia polymorpha subsp. ruderalis</name>
    <dbReference type="NCBI Taxonomy" id="1480154"/>
    <lineage>
        <taxon>Eukaryota</taxon>
        <taxon>Viridiplantae</taxon>
        <taxon>Streptophyta</taxon>
        <taxon>Embryophyta</taxon>
        <taxon>Marchantiophyta</taxon>
        <taxon>Marchantiopsida</taxon>
        <taxon>Marchantiidae</taxon>
        <taxon>Marchantiales</taxon>
        <taxon>Marchantiaceae</taxon>
        <taxon>Marchantia</taxon>
    </lineage>
</organism>
<feature type="compositionally biased region" description="Basic and acidic residues" evidence="1">
    <location>
        <begin position="185"/>
        <end position="196"/>
    </location>
</feature>
<evidence type="ECO:0000313" key="3">
    <source>
        <dbReference type="Proteomes" id="UP000077202"/>
    </source>
</evidence>
<dbReference type="AlphaFoldDB" id="A0A176W5C3"/>
<dbReference type="EMBL" id="LVLJ01001819">
    <property type="protein sequence ID" value="OAE27843.1"/>
    <property type="molecule type" value="Genomic_DNA"/>
</dbReference>
<gene>
    <name evidence="2" type="ORF">AXG93_1881s1350</name>
</gene>
<feature type="region of interest" description="Disordered" evidence="1">
    <location>
        <begin position="182"/>
        <end position="204"/>
    </location>
</feature>
<comment type="caution">
    <text evidence="2">The sequence shown here is derived from an EMBL/GenBank/DDBJ whole genome shotgun (WGS) entry which is preliminary data.</text>
</comment>
<feature type="region of interest" description="Disordered" evidence="1">
    <location>
        <begin position="46"/>
        <end position="93"/>
    </location>
</feature>
<feature type="compositionally biased region" description="Low complexity" evidence="1">
    <location>
        <begin position="9"/>
        <end position="25"/>
    </location>
</feature>
<feature type="region of interest" description="Disordered" evidence="1">
    <location>
        <begin position="1"/>
        <end position="27"/>
    </location>
</feature>
<evidence type="ECO:0000313" key="2">
    <source>
        <dbReference type="EMBL" id="OAE27843.1"/>
    </source>
</evidence>
<proteinExistence type="predicted"/>
<accession>A0A176W5C3</accession>
<reference evidence="2" key="1">
    <citation type="submission" date="2016-03" db="EMBL/GenBank/DDBJ databases">
        <title>Mechanisms controlling the formation of the plant cell surface in tip-growing cells are functionally conserved among land plants.</title>
        <authorList>
            <person name="Honkanen S."/>
            <person name="Jones V.A."/>
            <person name="Morieri G."/>
            <person name="Champion C."/>
            <person name="Hetherington A.J."/>
            <person name="Kelly S."/>
            <person name="Saint-Marcoux D."/>
            <person name="Proust H."/>
            <person name="Prescott H."/>
            <person name="Dolan L."/>
        </authorList>
    </citation>
    <scope>NUCLEOTIDE SEQUENCE [LARGE SCALE GENOMIC DNA]</scope>
    <source>
        <tissue evidence="2">Whole gametophyte</tissue>
    </source>
</reference>
<feature type="compositionally biased region" description="Polar residues" evidence="1">
    <location>
        <begin position="416"/>
        <end position="437"/>
    </location>
</feature>
<feature type="region of interest" description="Disordered" evidence="1">
    <location>
        <begin position="391"/>
        <end position="437"/>
    </location>
</feature>
<dbReference type="Proteomes" id="UP000077202">
    <property type="component" value="Unassembled WGS sequence"/>
</dbReference>
<feature type="region of interest" description="Disordered" evidence="1">
    <location>
        <begin position="128"/>
        <end position="153"/>
    </location>
</feature>
<evidence type="ECO:0000256" key="1">
    <source>
        <dbReference type="SAM" id="MobiDB-lite"/>
    </source>
</evidence>
<name>A0A176W5C3_MARPO</name>
<protein>
    <submittedName>
        <fullName evidence="2">Uncharacterized protein</fullName>
    </submittedName>
</protein>